<organism evidence="6 7">
    <name type="scientific">Coleofasciculus chthonoplastes PCC 7420</name>
    <dbReference type="NCBI Taxonomy" id="118168"/>
    <lineage>
        <taxon>Bacteria</taxon>
        <taxon>Bacillati</taxon>
        <taxon>Cyanobacteriota</taxon>
        <taxon>Cyanophyceae</taxon>
        <taxon>Coleofasciculales</taxon>
        <taxon>Coleofasciculaceae</taxon>
        <taxon>Coleofasciculus</taxon>
    </lineage>
</organism>
<keyword evidence="2" id="KW-0677">Repeat</keyword>
<dbReference type="InterPro" id="IPR027417">
    <property type="entry name" value="P-loop_NTPase"/>
</dbReference>
<evidence type="ECO:0000256" key="2">
    <source>
        <dbReference type="ARBA" id="ARBA00022737"/>
    </source>
</evidence>
<dbReference type="GO" id="GO:0016491">
    <property type="term" value="F:oxidoreductase activity"/>
    <property type="evidence" value="ECO:0007669"/>
    <property type="project" value="TreeGrafter"/>
</dbReference>
<keyword evidence="3" id="KW-0605">Phycobilisome</keyword>
<dbReference type="InterPro" id="IPR021133">
    <property type="entry name" value="HEAT_type_2"/>
</dbReference>
<keyword evidence="1" id="KW-0042">Antenna complex</keyword>
<dbReference type="GO" id="GO:0030089">
    <property type="term" value="C:phycobilisome"/>
    <property type="evidence" value="ECO:0007669"/>
    <property type="project" value="UniProtKB-KW"/>
</dbReference>
<dbReference type="SMART" id="SM00185">
    <property type="entry name" value="ARM"/>
    <property type="match status" value="7"/>
</dbReference>
<dbReference type="eggNOG" id="COG1413">
    <property type="taxonomic scope" value="Bacteria"/>
</dbReference>
<dbReference type="EMBL" id="DS989864">
    <property type="protein sequence ID" value="EDX72463.1"/>
    <property type="molecule type" value="Genomic_DNA"/>
</dbReference>
<gene>
    <name evidence="6" type="ORF">MC7420_3535</name>
</gene>
<dbReference type="Gene3D" id="3.40.50.300">
    <property type="entry name" value="P-loop containing nucleotide triphosphate hydrolases"/>
    <property type="match status" value="1"/>
</dbReference>
<accession>B4W048</accession>
<dbReference type="eggNOG" id="COG0265">
    <property type="taxonomic scope" value="Bacteria"/>
</dbReference>
<dbReference type="STRING" id="118168.MC7420_3535"/>
<dbReference type="Proteomes" id="UP000003835">
    <property type="component" value="Unassembled WGS sequence"/>
</dbReference>
<evidence type="ECO:0000313" key="7">
    <source>
        <dbReference type="Proteomes" id="UP000003835"/>
    </source>
</evidence>
<reference evidence="6 7" key="1">
    <citation type="submission" date="2008-07" db="EMBL/GenBank/DDBJ databases">
        <authorList>
            <person name="Tandeau de Marsac N."/>
            <person name="Ferriera S."/>
            <person name="Johnson J."/>
            <person name="Kravitz S."/>
            <person name="Beeson K."/>
            <person name="Sutton G."/>
            <person name="Rogers Y.-H."/>
            <person name="Friedman R."/>
            <person name="Frazier M."/>
            <person name="Venter J.C."/>
        </authorList>
    </citation>
    <scope>NUCLEOTIDE SEQUENCE [LARGE SCALE GENOMIC DNA]</scope>
    <source>
        <strain evidence="6 7">PCC 7420</strain>
    </source>
</reference>
<dbReference type="InterPro" id="IPR016024">
    <property type="entry name" value="ARM-type_fold"/>
</dbReference>
<dbReference type="SUPFAM" id="SSF52540">
    <property type="entry name" value="P-loop containing nucleoside triphosphate hydrolases"/>
    <property type="match status" value="1"/>
</dbReference>
<dbReference type="Gene3D" id="2.40.10.120">
    <property type="match status" value="1"/>
</dbReference>
<feature type="region of interest" description="Disordered" evidence="5">
    <location>
        <begin position="262"/>
        <end position="281"/>
    </location>
</feature>
<dbReference type="SMART" id="SM00567">
    <property type="entry name" value="EZ_HEAT"/>
    <property type="match status" value="17"/>
</dbReference>
<dbReference type="InterPro" id="IPR004155">
    <property type="entry name" value="PBS_lyase_HEAT"/>
</dbReference>
<dbReference type="HOGENOM" id="CLU_006381_0_0_3"/>
<dbReference type="Pfam" id="PF13646">
    <property type="entry name" value="HEAT_2"/>
    <property type="match status" value="5"/>
</dbReference>
<dbReference type="OrthoDB" id="462757at2"/>
<evidence type="ECO:0000256" key="3">
    <source>
        <dbReference type="ARBA" id="ARBA00022738"/>
    </source>
</evidence>
<dbReference type="InterPro" id="IPR011989">
    <property type="entry name" value="ARM-like"/>
</dbReference>
<evidence type="ECO:0000313" key="6">
    <source>
        <dbReference type="EMBL" id="EDX72463.1"/>
    </source>
</evidence>
<dbReference type="eggNOG" id="COG5635">
    <property type="taxonomic scope" value="Bacteria"/>
</dbReference>
<dbReference type="PROSITE" id="PS50077">
    <property type="entry name" value="HEAT_REPEAT"/>
    <property type="match status" value="4"/>
</dbReference>
<dbReference type="Pfam" id="PF02985">
    <property type="entry name" value="HEAT"/>
    <property type="match status" value="1"/>
</dbReference>
<evidence type="ECO:0000256" key="1">
    <source>
        <dbReference type="ARBA" id="ARBA00022549"/>
    </source>
</evidence>
<dbReference type="InterPro" id="IPR000225">
    <property type="entry name" value="Armadillo"/>
</dbReference>
<dbReference type="InterPro" id="IPR000357">
    <property type="entry name" value="HEAT"/>
</dbReference>
<dbReference type="SUPFAM" id="SSF48371">
    <property type="entry name" value="ARM repeat"/>
    <property type="match status" value="1"/>
</dbReference>
<dbReference type="GO" id="GO:0016829">
    <property type="term" value="F:lyase activity"/>
    <property type="evidence" value="ECO:0007669"/>
    <property type="project" value="UniProtKB-KW"/>
</dbReference>
<feature type="compositionally biased region" description="Polar residues" evidence="5">
    <location>
        <begin position="370"/>
        <end position="380"/>
    </location>
</feature>
<dbReference type="PANTHER" id="PTHR12697">
    <property type="entry name" value="PBS LYASE HEAT-LIKE PROTEIN"/>
    <property type="match status" value="1"/>
</dbReference>
<feature type="region of interest" description="Disordered" evidence="5">
    <location>
        <begin position="325"/>
        <end position="380"/>
    </location>
</feature>
<keyword evidence="6" id="KW-0456">Lyase</keyword>
<evidence type="ECO:0000256" key="5">
    <source>
        <dbReference type="SAM" id="MobiDB-lite"/>
    </source>
</evidence>
<dbReference type="Gene3D" id="1.25.10.10">
    <property type="entry name" value="Leucine-rich Repeat Variant"/>
    <property type="match status" value="5"/>
</dbReference>
<feature type="compositionally biased region" description="Polar residues" evidence="5">
    <location>
        <begin position="326"/>
        <end position="335"/>
    </location>
</feature>
<name>B4W048_9CYAN</name>
<comment type="function">
    <text evidence="4">Catalyzes the hydroxylation of the N(6)-(4-aminobutyl)-L-lysine intermediate produced by deoxyhypusine synthase/DHPS on a critical lysine of the eukaryotic translation initiation factor 5A/eIF-5A. This is the second step of the post-translational modification of that lysine into an unusual amino acid residue named hypusine. Hypusination is unique to mature eIF-5A factor and is essential for its function.</text>
</comment>
<sequence>MSRVENLLQQCTVKLSLPGRMGWGTGFFVAPEWILTCAHVVKKAEGEPVQVRWQTQENWSQAVVEELRPDPYDLALLRVRLPTDDYPPCVYLDGAIQSRDLLYLFGYPDQEFDNGCPVTFNCEGVTGDEPGLIKFKLGQVRPGMSGAPLLNQRTGKVCGMVKFTRDRSFDLGGGAVPTTAILQQFPQLQELQQQFHQRDRRWRDLVLKPSDIDFQPYLTAVTTKYEKWWQLYTLTDAESKQRQSEDVTPIFDFGLMVQMVKKEEPEQRQEEKEREQRQKEKVERFSVLEGLRKYAQEQVLLVGRPGSGKSTALARLLLEEATTVLNSSPSGNSDTAGELEKPNPPAPFPAREGGASKPLPVAGRGLGRGQTPQLVTSSINSGRGESTLIPVLVELRYWQGSITQLILNAFTRNELPLREAQLETVLSRSLILFDGVNELPSEEARSQLSDFRRNHPTVPMIFTTRDLSLGGDLGIEKKLEMQPLTEAQMQDFIRAYLPEQAKEMLHQLGDRLREFGKTPLLLWMLCSLFQQTNEIPENLGLVFQLFTQGYERNLKQDVVIESDRDWWKSVLQQLAWVMMQGETPTELRVGIPREEAVQAIAQFLHGKVAYGEDFARKCLRDLQKYHLIQAGTGNQELEFRHQLIQEYYAAEALLARLPTLSDGVLKREYLNYLKWTEPIALMLALLEDRRAVQLVQLALAVDWQLGARLAGEVKLEFQEQTVGYVEALDVPAWLKVQHLRETRSDSAIPGLLKLVEDSDYHVRCSAANALGYIGSERAIPALLKLVEDSHTYVRRRAADALGYIGSERAISALLKLVEDSDYGVRCNAANALGYIGSERAITVLLKLVEDSDCSVRSSATDALGKIGSERAITVLLKLVKHSDSSVRYRAAEALSNISSQTAISAFLELAKDSDYYVRWMATISLGKIGSERAISALLKLVKDSDCNVLKSAAYALVKIDSERVIPTLLKLVKHPDSFVRSSATNSLVKIGSERATIVLLKLVEDSDCSVRSSAAESLGNISSQTAITVLLKLVEDSNYSVRWSAAKALGNISSQTAITALLKLVEDSNYSVRRRAADALGKIGSKRAICALLKLVEDSDSDVRRSAAKALGNISSQMAIPGLLKLVEDSDSDVRRSAAKALGKIGSEKVIFALFKLIKDSDSGVRSSAAYALGKIGSERTISALLKLVEYSDYHVRSSAAYALGKIGSETAIPSLLKRLEDLDSSVRRSAAEALGKIGSQAAIPALLKLVEDSEYWVHRSATDALGEIAKKDTEAITQYLPYLLTLIPTNSGQDALSVILAIQENCKFYNYEIWQEAPSRE</sequence>
<dbReference type="InterPro" id="IPR009003">
    <property type="entry name" value="Peptidase_S1_PA"/>
</dbReference>
<dbReference type="RefSeq" id="WP_006104439.1">
    <property type="nucleotide sequence ID" value="NZ_DS989864.1"/>
</dbReference>
<protein>
    <submittedName>
        <fullName evidence="6">PBS lyase HEAT-like repeat domain protein</fullName>
    </submittedName>
</protein>
<evidence type="ECO:0000256" key="4">
    <source>
        <dbReference type="ARBA" id="ARBA00045876"/>
    </source>
</evidence>
<dbReference type="SUPFAM" id="SSF50494">
    <property type="entry name" value="Trypsin-like serine proteases"/>
    <property type="match status" value="1"/>
</dbReference>
<keyword evidence="7" id="KW-1185">Reference proteome</keyword>
<proteinExistence type="predicted"/>
<dbReference type="PANTHER" id="PTHR12697:SF5">
    <property type="entry name" value="DEOXYHYPUSINE HYDROXYLASE"/>
    <property type="match status" value="1"/>
</dbReference>
<dbReference type="Pfam" id="PF13365">
    <property type="entry name" value="Trypsin_2"/>
    <property type="match status" value="1"/>
</dbReference>